<organism evidence="2 3">
    <name type="scientific">Austrofundulus limnaeus</name>
    <name type="common">Annual killifish</name>
    <dbReference type="NCBI Taxonomy" id="52670"/>
    <lineage>
        <taxon>Eukaryota</taxon>
        <taxon>Metazoa</taxon>
        <taxon>Chordata</taxon>
        <taxon>Craniata</taxon>
        <taxon>Vertebrata</taxon>
        <taxon>Euteleostomi</taxon>
        <taxon>Actinopterygii</taxon>
        <taxon>Neopterygii</taxon>
        <taxon>Teleostei</taxon>
        <taxon>Neoteleostei</taxon>
        <taxon>Acanthomorphata</taxon>
        <taxon>Ovalentaria</taxon>
        <taxon>Atherinomorphae</taxon>
        <taxon>Cyprinodontiformes</taxon>
        <taxon>Rivulidae</taxon>
        <taxon>Austrofundulus</taxon>
    </lineage>
</organism>
<feature type="compositionally biased region" description="Basic and acidic residues" evidence="1">
    <location>
        <begin position="49"/>
        <end position="67"/>
    </location>
</feature>
<feature type="region of interest" description="Disordered" evidence="1">
    <location>
        <begin position="1"/>
        <end position="214"/>
    </location>
</feature>
<evidence type="ECO:0000313" key="3">
    <source>
        <dbReference type="RefSeq" id="XP_013867788.1"/>
    </source>
</evidence>
<keyword evidence="2" id="KW-1185">Reference proteome</keyword>
<feature type="compositionally biased region" description="Low complexity" evidence="1">
    <location>
        <begin position="158"/>
        <end position="170"/>
    </location>
</feature>
<dbReference type="GeneID" id="106520322"/>
<dbReference type="InParanoid" id="A0A2I4BJ89"/>
<gene>
    <name evidence="3" type="primary">LOC106520322</name>
</gene>
<feature type="compositionally biased region" description="Polar residues" evidence="1">
    <location>
        <begin position="68"/>
        <end position="77"/>
    </location>
</feature>
<proteinExistence type="predicted"/>
<sequence>MGNRFSRRRDAPVSSAGTVVTEEKTEAEPATTEEENSEITQTPEAVETEQLKAGESEACSPKHESGSKDMQSLTSAPQKDAESESTVKETPPPVQNEPLLSTIKPPEPEELAKPEPDTEAQLAPNPEPPSHQESDSGPISEPTTAEPLEQYTDLLNQEPLPESFFSSPPLIDWSAPDTVSAPASTPVSELPNISAAEQHEGRAEPVGGSTLEPEKFTETPEFLEEEAAGCTKTPESDVDEENVCEVLQNLELKGNDLLNDLIQGEVKIPEDAPIPDVSASIELM</sequence>
<dbReference type="Proteomes" id="UP000192220">
    <property type="component" value="Unplaced"/>
</dbReference>
<evidence type="ECO:0000256" key="1">
    <source>
        <dbReference type="SAM" id="MobiDB-lite"/>
    </source>
</evidence>
<name>A0A2I4BJ89_AUSLI</name>
<feature type="compositionally biased region" description="Basic and acidic residues" evidence="1">
    <location>
        <begin position="106"/>
        <end position="116"/>
    </location>
</feature>
<dbReference type="RefSeq" id="XP_013867788.1">
    <property type="nucleotide sequence ID" value="XM_014012334.1"/>
</dbReference>
<reference evidence="3" key="1">
    <citation type="submission" date="2025-08" db="UniProtKB">
        <authorList>
            <consortium name="RefSeq"/>
        </authorList>
    </citation>
    <scope>IDENTIFICATION</scope>
    <source>
        <strain evidence="3">Quisiro</strain>
        <tissue evidence="3">Liver</tissue>
    </source>
</reference>
<dbReference type="AlphaFoldDB" id="A0A2I4BJ89"/>
<protein>
    <submittedName>
        <fullName evidence="3">Pollen-specific leucine-rich repeat extensin-like protein 1</fullName>
    </submittedName>
</protein>
<dbReference type="KEGG" id="alim:106520322"/>
<dbReference type="OrthoDB" id="8964454at2759"/>
<evidence type="ECO:0000313" key="2">
    <source>
        <dbReference type="Proteomes" id="UP000192220"/>
    </source>
</evidence>
<accession>A0A2I4BJ89</accession>